<name>A0ABP7BDZ7_9PSEU</name>
<gene>
    <name evidence="2" type="ORF">GCM10022267_47830</name>
</gene>
<reference evidence="3" key="1">
    <citation type="journal article" date="2019" name="Int. J. Syst. Evol. Microbiol.">
        <title>The Global Catalogue of Microorganisms (GCM) 10K type strain sequencing project: providing services to taxonomists for standard genome sequencing and annotation.</title>
        <authorList>
            <consortium name="The Broad Institute Genomics Platform"/>
            <consortium name="The Broad Institute Genome Sequencing Center for Infectious Disease"/>
            <person name="Wu L."/>
            <person name="Ma J."/>
        </authorList>
    </citation>
    <scope>NUCLEOTIDE SEQUENCE [LARGE SCALE GENOMIC DNA]</scope>
    <source>
        <strain evidence="3">JCM 17494</strain>
    </source>
</reference>
<evidence type="ECO:0000313" key="2">
    <source>
        <dbReference type="EMBL" id="GAA3656093.1"/>
    </source>
</evidence>
<proteinExistence type="predicted"/>
<dbReference type="Proteomes" id="UP001500711">
    <property type="component" value="Unassembled WGS sequence"/>
</dbReference>
<dbReference type="EMBL" id="BAABBE010000013">
    <property type="protein sequence ID" value="GAA3656093.1"/>
    <property type="molecule type" value="Genomic_DNA"/>
</dbReference>
<feature type="region of interest" description="Disordered" evidence="1">
    <location>
        <begin position="1"/>
        <end position="22"/>
    </location>
</feature>
<evidence type="ECO:0000313" key="3">
    <source>
        <dbReference type="Proteomes" id="UP001500711"/>
    </source>
</evidence>
<protein>
    <submittedName>
        <fullName evidence="2">Uncharacterized protein</fullName>
    </submittedName>
</protein>
<dbReference type="RefSeq" id="WP_346132005.1">
    <property type="nucleotide sequence ID" value="NZ_BAABBE010000013.1"/>
</dbReference>
<comment type="caution">
    <text evidence="2">The sequence shown here is derived from an EMBL/GenBank/DDBJ whole genome shotgun (WGS) entry which is preliminary data.</text>
</comment>
<organism evidence="2 3">
    <name type="scientific">Lentzea roselyniae</name>
    <dbReference type="NCBI Taxonomy" id="531940"/>
    <lineage>
        <taxon>Bacteria</taxon>
        <taxon>Bacillati</taxon>
        <taxon>Actinomycetota</taxon>
        <taxon>Actinomycetes</taxon>
        <taxon>Pseudonocardiales</taxon>
        <taxon>Pseudonocardiaceae</taxon>
        <taxon>Lentzea</taxon>
    </lineage>
</organism>
<keyword evidence="3" id="KW-1185">Reference proteome</keyword>
<sequence>MKKEGPSGGRPLHPPPTPATIYIGDESRSLQRSTLGWVLGVLAERVSDEADAAALKEAADWGGWQMAVIDGNNYRDPVAIAQ</sequence>
<accession>A0ABP7BDZ7</accession>
<evidence type="ECO:0000256" key="1">
    <source>
        <dbReference type="SAM" id="MobiDB-lite"/>
    </source>
</evidence>